<dbReference type="GO" id="GO:0020037">
    <property type="term" value="F:heme binding"/>
    <property type="evidence" value="ECO:0007669"/>
    <property type="project" value="InterPro"/>
</dbReference>
<name>A0A1I5XDI5_9PSEU</name>
<evidence type="ECO:0000313" key="1">
    <source>
        <dbReference type="EMBL" id="SFQ30020.1"/>
    </source>
</evidence>
<dbReference type="GO" id="GO:0005506">
    <property type="term" value="F:iron ion binding"/>
    <property type="evidence" value="ECO:0007669"/>
    <property type="project" value="InterPro"/>
</dbReference>
<reference evidence="2" key="1">
    <citation type="submission" date="2016-10" db="EMBL/GenBank/DDBJ databases">
        <authorList>
            <person name="Varghese N."/>
            <person name="Submissions S."/>
        </authorList>
    </citation>
    <scope>NUCLEOTIDE SEQUENCE [LARGE SCALE GENOMIC DNA]</scope>
    <source>
        <strain evidence="2">CGMCC 4.5579</strain>
    </source>
</reference>
<dbReference type="Proteomes" id="UP000198727">
    <property type="component" value="Unassembled WGS sequence"/>
</dbReference>
<protein>
    <submittedName>
        <fullName evidence="1">Biflaviolin synthase</fullName>
    </submittedName>
</protein>
<gene>
    <name evidence="1" type="ORF">SAMN05421810_1063</name>
</gene>
<dbReference type="InterPro" id="IPR036396">
    <property type="entry name" value="Cyt_P450_sf"/>
</dbReference>
<evidence type="ECO:0000313" key="2">
    <source>
        <dbReference type="Proteomes" id="UP000198727"/>
    </source>
</evidence>
<accession>A0A1I5XDI5</accession>
<proteinExistence type="predicted"/>
<keyword evidence="2" id="KW-1185">Reference proteome</keyword>
<dbReference type="GO" id="GO:0016705">
    <property type="term" value="F:oxidoreductase activity, acting on paired donors, with incorporation or reduction of molecular oxygen"/>
    <property type="evidence" value="ECO:0007669"/>
    <property type="project" value="InterPro"/>
</dbReference>
<dbReference type="GO" id="GO:0004497">
    <property type="term" value="F:monooxygenase activity"/>
    <property type="evidence" value="ECO:0007669"/>
    <property type="project" value="InterPro"/>
</dbReference>
<dbReference type="EMBL" id="FOWW01000006">
    <property type="protein sequence ID" value="SFQ30020.1"/>
    <property type="molecule type" value="Genomic_DNA"/>
</dbReference>
<dbReference type="STRING" id="587909.SAMN05421810_1063"/>
<organism evidence="1 2">
    <name type="scientific">Amycolatopsis arida</name>
    <dbReference type="NCBI Taxonomy" id="587909"/>
    <lineage>
        <taxon>Bacteria</taxon>
        <taxon>Bacillati</taxon>
        <taxon>Actinomycetota</taxon>
        <taxon>Actinomycetes</taxon>
        <taxon>Pseudonocardiales</taxon>
        <taxon>Pseudonocardiaceae</taxon>
        <taxon>Amycolatopsis</taxon>
    </lineage>
</organism>
<sequence length="45" mass="4858">MALDALLDRFPGLRLAVPESRLTWRTGTLVRGLAALPVTGDRHGS</sequence>
<dbReference type="Gene3D" id="1.10.630.10">
    <property type="entry name" value="Cytochrome P450"/>
    <property type="match status" value="1"/>
</dbReference>
<dbReference type="AlphaFoldDB" id="A0A1I5XDI5"/>
<dbReference type="RefSeq" id="WP_177216961.1">
    <property type="nucleotide sequence ID" value="NZ_FOWW01000006.1"/>
</dbReference>